<keyword evidence="6" id="KW-0479">Metal-binding</keyword>
<keyword evidence="15" id="KW-1185">Reference proteome</keyword>
<dbReference type="PANTHER" id="PTHR38674">
    <property type="entry name" value="ALKANE 1-MONOOXYGENASE 1"/>
    <property type="match status" value="1"/>
</dbReference>
<evidence type="ECO:0000259" key="13">
    <source>
        <dbReference type="Pfam" id="PF00487"/>
    </source>
</evidence>
<dbReference type="RefSeq" id="WP_092889657.1">
    <property type="nucleotide sequence ID" value="NZ_CP061498.1"/>
</dbReference>
<evidence type="ECO:0000256" key="1">
    <source>
        <dbReference type="ARBA" id="ARBA00004429"/>
    </source>
</evidence>
<dbReference type="STRING" id="564137.SAMN04488238_106160"/>
<evidence type="ECO:0000256" key="2">
    <source>
        <dbReference type="ARBA" id="ARBA00010823"/>
    </source>
</evidence>
<dbReference type="GO" id="GO:0006629">
    <property type="term" value="P:lipid metabolic process"/>
    <property type="evidence" value="ECO:0007669"/>
    <property type="project" value="InterPro"/>
</dbReference>
<sequence>MTRHPVTPFAFATLIPLPLLVLGALWGGVWIAAAVLYLTLFALALDQVLAVADRAGAEGSEFPAADGLSAVLALAHLALVPLGVAAVAGATGLGMGERVAAFFGFGLFFGQMSNSNAHELIHRGQRGLFSLGQWVYISLLYGHHTTAHRLLHHRHVATPLDPNFPPKGMTFFRYFPRAWAGSFVQGFRAEQARLAARRDDGRGAKRRLNPYVIYVAGAAGFIALAYATLGWPGVAAYLGLAFYAQTQLVMSDYLQHYGLGRQQRPDGSYEAMGPQHSWNTPHWFSSAMMVNAPRHSDHHANPQRPYPALRLPADQPMLPLSLPAMGIVALVPPLWRRMMDRRVDRVLARAAAAATVAVSAAVPIAGATEGPAHNTV</sequence>
<keyword evidence="7 12" id="KW-1133">Transmembrane helix</keyword>
<accession>A0A1H3A0Z5</accession>
<evidence type="ECO:0000256" key="6">
    <source>
        <dbReference type="ARBA" id="ARBA00022723"/>
    </source>
</evidence>
<comment type="subcellular location">
    <subcellularLocation>
        <location evidence="1">Cell inner membrane</location>
        <topology evidence="1">Multi-pass membrane protein</topology>
    </subcellularLocation>
</comment>
<reference evidence="14 15" key="1">
    <citation type="submission" date="2016-10" db="EMBL/GenBank/DDBJ databases">
        <authorList>
            <person name="de Groot N.N."/>
        </authorList>
    </citation>
    <scope>NUCLEOTIDE SEQUENCE [LARGE SCALE GENOMIC DNA]</scope>
    <source>
        <strain evidence="14 15">CGMCC 1.8894</strain>
    </source>
</reference>
<name>A0A1H3A0Z5_9RHOB</name>
<proteinExistence type="inferred from homology"/>
<evidence type="ECO:0000256" key="5">
    <source>
        <dbReference type="ARBA" id="ARBA00022692"/>
    </source>
</evidence>
<keyword evidence="9" id="KW-0408">Iron</keyword>
<dbReference type="InterPro" id="IPR033885">
    <property type="entry name" value="AlkB/XylM"/>
</dbReference>
<dbReference type="OrthoDB" id="4759734at2"/>
<dbReference type="InterPro" id="IPR005804">
    <property type="entry name" value="FA_desaturase_dom"/>
</dbReference>
<feature type="transmembrane region" description="Helical" evidence="12">
    <location>
        <begin position="347"/>
        <end position="366"/>
    </location>
</feature>
<keyword evidence="8" id="KW-0560">Oxidoreductase</keyword>
<keyword evidence="10 14" id="KW-0503">Monooxygenase</keyword>
<dbReference type="GO" id="GO:0005886">
    <property type="term" value="C:plasma membrane"/>
    <property type="evidence" value="ECO:0007669"/>
    <property type="project" value="UniProtKB-SubCell"/>
</dbReference>
<keyword evidence="3" id="KW-1003">Cell membrane</keyword>
<dbReference type="CDD" id="cd03512">
    <property type="entry name" value="Alkane-hydroxylase"/>
    <property type="match status" value="1"/>
</dbReference>
<evidence type="ECO:0000313" key="14">
    <source>
        <dbReference type="EMBL" id="SDX23253.1"/>
    </source>
</evidence>
<evidence type="ECO:0000256" key="12">
    <source>
        <dbReference type="SAM" id="Phobius"/>
    </source>
</evidence>
<dbReference type="AlphaFoldDB" id="A0A1H3A0Z5"/>
<keyword evidence="11 12" id="KW-0472">Membrane</keyword>
<dbReference type="GO" id="GO:0046872">
    <property type="term" value="F:metal ion binding"/>
    <property type="evidence" value="ECO:0007669"/>
    <property type="project" value="UniProtKB-KW"/>
</dbReference>
<gene>
    <name evidence="14" type="ORF">SAMN04488238_106160</name>
</gene>
<feature type="transmembrane region" description="Helical" evidence="12">
    <location>
        <begin position="20"/>
        <end position="45"/>
    </location>
</feature>
<evidence type="ECO:0000256" key="11">
    <source>
        <dbReference type="ARBA" id="ARBA00023136"/>
    </source>
</evidence>
<keyword evidence="5 12" id="KW-0812">Transmembrane</keyword>
<dbReference type="EMBL" id="FNOM01000006">
    <property type="protein sequence ID" value="SDX23253.1"/>
    <property type="molecule type" value="Genomic_DNA"/>
</dbReference>
<dbReference type="Pfam" id="PF00487">
    <property type="entry name" value="FA_desaturase"/>
    <property type="match status" value="1"/>
</dbReference>
<dbReference type="PANTHER" id="PTHR38674:SF1">
    <property type="entry name" value="ALKANE 1-MONOOXYGENASE 1"/>
    <property type="match status" value="1"/>
</dbReference>
<evidence type="ECO:0000256" key="9">
    <source>
        <dbReference type="ARBA" id="ARBA00023004"/>
    </source>
</evidence>
<dbReference type="Proteomes" id="UP000198539">
    <property type="component" value="Unassembled WGS sequence"/>
</dbReference>
<feature type="domain" description="Fatty acid desaturase" evidence="13">
    <location>
        <begin position="103"/>
        <end position="311"/>
    </location>
</feature>
<evidence type="ECO:0000313" key="15">
    <source>
        <dbReference type="Proteomes" id="UP000198539"/>
    </source>
</evidence>
<evidence type="ECO:0000256" key="10">
    <source>
        <dbReference type="ARBA" id="ARBA00023033"/>
    </source>
</evidence>
<evidence type="ECO:0000256" key="4">
    <source>
        <dbReference type="ARBA" id="ARBA00022519"/>
    </source>
</evidence>
<evidence type="ECO:0000256" key="3">
    <source>
        <dbReference type="ARBA" id="ARBA00022475"/>
    </source>
</evidence>
<evidence type="ECO:0000256" key="8">
    <source>
        <dbReference type="ARBA" id="ARBA00023002"/>
    </source>
</evidence>
<evidence type="ECO:0000256" key="7">
    <source>
        <dbReference type="ARBA" id="ARBA00022989"/>
    </source>
</evidence>
<organism evidence="14 15">
    <name type="scientific">Roseicitreum antarcticum</name>
    <dbReference type="NCBI Taxonomy" id="564137"/>
    <lineage>
        <taxon>Bacteria</taxon>
        <taxon>Pseudomonadati</taxon>
        <taxon>Pseudomonadota</taxon>
        <taxon>Alphaproteobacteria</taxon>
        <taxon>Rhodobacterales</taxon>
        <taxon>Paracoccaceae</taxon>
        <taxon>Roseicitreum</taxon>
    </lineage>
</organism>
<keyword evidence="4" id="KW-0997">Cell inner membrane</keyword>
<feature type="transmembrane region" description="Helical" evidence="12">
    <location>
        <begin position="211"/>
        <end position="244"/>
    </location>
</feature>
<feature type="transmembrane region" description="Helical" evidence="12">
    <location>
        <begin position="317"/>
        <end position="335"/>
    </location>
</feature>
<protein>
    <submittedName>
        <fullName evidence="14">Alkane 1-monooxygenase</fullName>
    </submittedName>
</protein>
<dbReference type="GO" id="GO:0004497">
    <property type="term" value="F:monooxygenase activity"/>
    <property type="evidence" value="ECO:0007669"/>
    <property type="project" value="UniProtKB-KW"/>
</dbReference>
<comment type="similarity">
    <text evidence="2">Belongs to the fatty acid desaturase type 1 family. AlkB subfamily.</text>
</comment>